<keyword evidence="2 6" id="KW-0479">Metal-binding</keyword>
<evidence type="ECO:0000256" key="2">
    <source>
        <dbReference type="ARBA" id="ARBA00022723"/>
    </source>
</evidence>
<proteinExistence type="inferred from homology"/>
<dbReference type="InterPro" id="IPR014710">
    <property type="entry name" value="RmlC-like_jellyroll"/>
</dbReference>
<evidence type="ECO:0000256" key="1">
    <source>
        <dbReference type="ARBA" id="ARBA00006622"/>
    </source>
</evidence>
<dbReference type="GO" id="GO:0016702">
    <property type="term" value="F:oxidoreductase activity, acting on single donors with incorporation of molecular oxygen, incorporation of two atoms of oxygen"/>
    <property type="evidence" value="ECO:0007669"/>
    <property type="project" value="InterPro"/>
</dbReference>
<name>A0A9W6P989_9ACTN</name>
<organism evidence="8 9">
    <name type="scientific">Nocardiopsis ansamitocini</name>
    <dbReference type="NCBI Taxonomy" id="1670832"/>
    <lineage>
        <taxon>Bacteria</taxon>
        <taxon>Bacillati</taxon>
        <taxon>Actinomycetota</taxon>
        <taxon>Actinomycetes</taxon>
        <taxon>Streptosporangiales</taxon>
        <taxon>Nocardiopsidaceae</taxon>
        <taxon>Nocardiopsis</taxon>
    </lineage>
</organism>
<dbReference type="RefSeq" id="WP_285760841.1">
    <property type="nucleotide sequence ID" value="NZ_BSQG01000006.1"/>
</dbReference>
<dbReference type="CDD" id="cd10548">
    <property type="entry name" value="cupin_CDO"/>
    <property type="match status" value="1"/>
</dbReference>
<keyword evidence="5 6" id="KW-0408">Iron</keyword>
<evidence type="ECO:0000256" key="6">
    <source>
        <dbReference type="PIRSR" id="PIRSR610300-51"/>
    </source>
</evidence>
<comment type="similarity">
    <text evidence="1">Belongs to the cysteine dioxygenase family.</text>
</comment>
<feature type="region of interest" description="Disordered" evidence="7">
    <location>
        <begin position="166"/>
        <end position="185"/>
    </location>
</feature>
<dbReference type="EMBL" id="BSQG01000006">
    <property type="protein sequence ID" value="GLU49362.1"/>
    <property type="molecule type" value="Genomic_DNA"/>
</dbReference>
<evidence type="ECO:0000256" key="5">
    <source>
        <dbReference type="ARBA" id="ARBA00023004"/>
    </source>
</evidence>
<dbReference type="SUPFAM" id="SSF51182">
    <property type="entry name" value="RmlC-like cupins"/>
    <property type="match status" value="1"/>
</dbReference>
<dbReference type="PANTHER" id="PTHR12918:SF1">
    <property type="entry name" value="CYSTEINE DIOXYGENASE TYPE 1"/>
    <property type="match status" value="1"/>
</dbReference>
<dbReference type="InterPro" id="IPR011051">
    <property type="entry name" value="RmlC_Cupin_sf"/>
</dbReference>
<evidence type="ECO:0000256" key="3">
    <source>
        <dbReference type="ARBA" id="ARBA00022964"/>
    </source>
</evidence>
<reference evidence="8" key="1">
    <citation type="submission" date="2023-02" db="EMBL/GenBank/DDBJ databases">
        <title>Nocardiopsis ansamitocini NBRC 112285.</title>
        <authorList>
            <person name="Ichikawa N."/>
            <person name="Sato H."/>
            <person name="Tonouchi N."/>
        </authorList>
    </citation>
    <scope>NUCLEOTIDE SEQUENCE</scope>
    <source>
        <strain evidence="8">NBRC 112285</strain>
    </source>
</reference>
<sequence length="185" mass="20119">MTIADSSARVLGPTPLTLDELVELTRETAEEVRAGLHEIQFDASDRWSVRLRSETYADVWLISWTQAQSTELHDHAGSLGALTVVDGELTERVWRVQNRGDAGLRERGLTTGRSVGFPVGYVHDVVNIAEAPAVSVHAYSPPLTAMSYYRVDEAGALRRTHSVLTHVPEPDAPPLDAVPTNGALA</sequence>
<keyword evidence="9" id="KW-1185">Reference proteome</keyword>
<evidence type="ECO:0000313" key="8">
    <source>
        <dbReference type="EMBL" id="GLU49362.1"/>
    </source>
</evidence>
<gene>
    <name evidence="8" type="ORF">Nans01_37130</name>
</gene>
<keyword evidence="4" id="KW-0560">Oxidoreductase</keyword>
<evidence type="ECO:0000313" key="9">
    <source>
        <dbReference type="Proteomes" id="UP001165092"/>
    </source>
</evidence>
<dbReference type="Pfam" id="PF05995">
    <property type="entry name" value="CDO_I"/>
    <property type="match status" value="1"/>
</dbReference>
<evidence type="ECO:0000256" key="7">
    <source>
        <dbReference type="SAM" id="MobiDB-lite"/>
    </source>
</evidence>
<dbReference type="Proteomes" id="UP001165092">
    <property type="component" value="Unassembled WGS sequence"/>
</dbReference>
<feature type="binding site" evidence="6">
    <location>
        <position position="73"/>
    </location>
    <ligand>
        <name>Fe cation</name>
        <dbReference type="ChEBI" id="CHEBI:24875"/>
        <note>catalytic</note>
    </ligand>
</feature>
<dbReference type="Gene3D" id="2.60.120.10">
    <property type="entry name" value="Jelly Rolls"/>
    <property type="match status" value="1"/>
</dbReference>
<dbReference type="PANTHER" id="PTHR12918">
    <property type="entry name" value="CYSTEINE DIOXYGENASE"/>
    <property type="match status" value="1"/>
</dbReference>
<dbReference type="GO" id="GO:0008198">
    <property type="term" value="F:ferrous iron binding"/>
    <property type="evidence" value="ECO:0007669"/>
    <property type="project" value="TreeGrafter"/>
</dbReference>
<protein>
    <submittedName>
        <fullName evidence="8">Cysteine dioxygenase</fullName>
    </submittedName>
</protein>
<accession>A0A9W6P989</accession>
<feature type="binding site" evidence="6">
    <location>
        <position position="75"/>
    </location>
    <ligand>
        <name>Fe cation</name>
        <dbReference type="ChEBI" id="CHEBI:24875"/>
        <note>catalytic</note>
    </ligand>
</feature>
<dbReference type="AlphaFoldDB" id="A0A9W6P989"/>
<dbReference type="InterPro" id="IPR010300">
    <property type="entry name" value="CDO_1"/>
</dbReference>
<evidence type="ECO:0000256" key="4">
    <source>
        <dbReference type="ARBA" id="ARBA00023002"/>
    </source>
</evidence>
<comment type="caution">
    <text evidence="8">The sequence shown here is derived from an EMBL/GenBank/DDBJ whole genome shotgun (WGS) entry which is preliminary data.</text>
</comment>
<keyword evidence="3 8" id="KW-0223">Dioxygenase</keyword>
<feature type="binding site" evidence="6">
    <location>
        <position position="123"/>
    </location>
    <ligand>
        <name>Fe cation</name>
        <dbReference type="ChEBI" id="CHEBI:24875"/>
        <note>catalytic</note>
    </ligand>
</feature>